<evidence type="ECO:0000256" key="1">
    <source>
        <dbReference type="SAM" id="Phobius"/>
    </source>
</evidence>
<evidence type="ECO:0000313" key="3">
    <source>
        <dbReference type="Proteomes" id="UP000266340"/>
    </source>
</evidence>
<reference evidence="2 3" key="1">
    <citation type="submission" date="2018-09" db="EMBL/GenBank/DDBJ databases">
        <title>Cohnella cavernae sp. nov., isolated from a karst cave.</title>
        <authorList>
            <person name="Zhu H."/>
        </authorList>
    </citation>
    <scope>NUCLEOTIDE SEQUENCE [LARGE SCALE GENOMIC DNA]</scope>
    <source>
        <strain evidence="2 3">K2E09-144</strain>
    </source>
</reference>
<name>A0A398CN76_9BACL</name>
<dbReference type="Proteomes" id="UP000266340">
    <property type="component" value="Unassembled WGS sequence"/>
</dbReference>
<dbReference type="EMBL" id="QXJM01000030">
    <property type="protein sequence ID" value="RIE03752.1"/>
    <property type="molecule type" value="Genomic_DNA"/>
</dbReference>
<protein>
    <submittedName>
        <fullName evidence="2">Uncharacterized protein</fullName>
    </submittedName>
</protein>
<keyword evidence="1" id="KW-0812">Transmembrane</keyword>
<keyword evidence="1" id="KW-0472">Membrane</keyword>
<sequence length="290" mass="33762">MINNESRYIEKILTPKDKLSIESGINSSIYFFYVGFLFLFCGLLSILSIFVFSFLNQSYATIFFVITISMIFSSIFFLFLSERDPISSKALNEKLFIYFDLLQQYIDKNKKSVQIWMINRRLIKYLYELERSLNNVFIYTNSRADIQLIINLRELIKDDFSMLLKNNEQQVVLELIKKIKQAHLSAESIHLMETMKEDGVSEHRTRVLSIKKSLENCKQKISTNAEKQSFSSKLYRLIAKPSFLIILLIIVGIIMLIYMNTTQDFSRTPANLTAIGFILAIASLTVQNRK</sequence>
<evidence type="ECO:0000313" key="2">
    <source>
        <dbReference type="EMBL" id="RIE03752.1"/>
    </source>
</evidence>
<keyword evidence="1" id="KW-1133">Transmembrane helix</keyword>
<dbReference type="OrthoDB" id="9878374at2"/>
<gene>
    <name evidence="2" type="ORF">D3H35_09345</name>
</gene>
<feature type="transmembrane region" description="Helical" evidence="1">
    <location>
        <begin position="30"/>
        <end position="55"/>
    </location>
</feature>
<keyword evidence="3" id="KW-1185">Reference proteome</keyword>
<feature type="transmembrane region" description="Helical" evidence="1">
    <location>
        <begin position="61"/>
        <end position="80"/>
    </location>
</feature>
<proteinExistence type="predicted"/>
<accession>A0A398CN76</accession>
<dbReference type="AlphaFoldDB" id="A0A398CN76"/>
<feature type="transmembrane region" description="Helical" evidence="1">
    <location>
        <begin position="270"/>
        <end position="286"/>
    </location>
</feature>
<feature type="transmembrane region" description="Helical" evidence="1">
    <location>
        <begin position="237"/>
        <end position="258"/>
    </location>
</feature>
<comment type="caution">
    <text evidence="2">The sequence shown here is derived from an EMBL/GenBank/DDBJ whole genome shotgun (WGS) entry which is preliminary data.</text>
</comment>
<dbReference type="RefSeq" id="WP_119148824.1">
    <property type="nucleotide sequence ID" value="NZ_JBHSOV010000021.1"/>
</dbReference>
<organism evidence="2 3">
    <name type="scientific">Cohnella faecalis</name>
    <dbReference type="NCBI Taxonomy" id="2315694"/>
    <lineage>
        <taxon>Bacteria</taxon>
        <taxon>Bacillati</taxon>
        <taxon>Bacillota</taxon>
        <taxon>Bacilli</taxon>
        <taxon>Bacillales</taxon>
        <taxon>Paenibacillaceae</taxon>
        <taxon>Cohnella</taxon>
    </lineage>
</organism>